<sequence length="200" mass="20257">MTAPEHAFPADGGPADIGLPVPAPPALSEAFTAETVSELRHRVQACARRAGLTGDPLDDFVVAVHELTTNAVRHGGGRGHLHLRLDDDNLVCDVTDHGPGFAAPVPATSSRPAPLTVGGRGLWLAQQLTDTLLISDGPDGVTATVTLCLPARPAPAGPLTPATAALPTAVPTALPTAQPTAQPPAPPTVLPADEPSGDVH</sequence>
<dbReference type="SUPFAM" id="SSF55874">
    <property type="entry name" value="ATPase domain of HSP90 chaperone/DNA topoisomerase II/histidine kinase"/>
    <property type="match status" value="1"/>
</dbReference>
<keyword evidence="5" id="KW-1185">Reference proteome</keyword>
<reference evidence="4" key="1">
    <citation type="submission" date="2021-01" db="EMBL/GenBank/DDBJ databases">
        <title>Whole genome shotgun sequence of Spirilliplanes yamanashiensis NBRC 15828.</title>
        <authorList>
            <person name="Komaki H."/>
            <person name="Tamura T."/>
        </authorList>
    </citation>
    <scope>NUCLEOTIDE SEQUENCE</scope>
    <source>
        <strain evidence="4">NBRC 15828</strain>
    </source>
</reference>
<dbReference type="Pfam" id="PF13581">
    <property type="entry name" value="HATPase_c_2"/>
    <property type="match status" value="1"/>
</dbReference>
<organism evidence="4 5">
    <name type="scientific">Spirilliplanes yamanashiensis</name>
    <dbReference type="NCBI Taxonomy" id="42233"/>
    <lineage>
        <taxon>Bacteria</taxon>
        <taxon>Bacillati</taxon>
        <taxon>Actinomycetota</taxon>
        <taxon>Actinomycetes</taxon>
        <taxon>Micromonosporales</taxon>
        <taxon>Micromonosporaceae</taxon>
        <taxon>Spirilliplanes</taxon>
    </lineage>
</organism>
<dbReference type="PANTHER" id="PTHR35526:SF3">
    <property type="entry name" value="ANTI-SIGMA-F FACTOR RSBW"/>
    <property type="match status" value="1"/>
</dbReference>
<dbReference type="Proteomes" id="UP000652013">
    <property type="component" value="Unassembled WGS sequence"/>
</dbReference>
<keyword evidence="1" id="KW-0723">Serine/threonine-protein kinase</keyword>
<accession>A0A8J3YD47</accession>
<dbReference type="EMBL" id="BOOY01000034">
    <property type="protein sequence ID" value="GIJ05567.1"/>
    <property type="molecule type" value="Genomic_DNA"/>
</dbReference>
<dbReference type="RefSeq" id="WP_239107808.1">
    <property type="nucleotide sequence ID" value="NZ_BAAAGJ010000005.1"/>
</dbReference>
<dbReference type="GO" id="GO:0004674">
    <property type="term" value="F:protein serine/threonine kinase activity"/>
    <property type="evidence" value="ECO:0007669"/>
    <property type="project" value="UniProtKB-KW"/>
</dbReference>
<comment type="caution">
    <text evidence="4">The sequence shown here is derived from an EMBL/GenBank/DDBJ whole genome shotgun (WGS) entry which is preliminary data.</text>
</comment>
<dbReference type="CDD" id="cd16936">
    <property type="entry name" value="HATPase_RsbW-like"/>
    <property type="match status" value="1"/>
</dbReference>
<dbReference type="AlphaFoldDB" id="A0A8J3YD47"/>
<feature type="domain" description="Histidine kinase/HSP90-like ATPase" evidence="3">
    <location>
        <begin position="32"/>
        <end position="145"/>
    </location>
</feature>
<evidence type="ECO:0000313" key="4">
    <source>
        <dbReference type="EMBL" id="GIJ05567.1"/>
    </source>
</evidence>
<proteinExistence type="predicted"/>
<feature type="region of interest" description="Disordered" evidence="2">
    <location>
        <begin position="159"/>
        <end position="200"/>
    </location>
</feature>
<gene>
    <name evidence="4" type="ORF">Sya03_49190</name>
</gene>
<evidence type="ECO:0000259" key="3">
    <source>
        <dbReference type="Pfam" id="PF13581"/>
    </source>
</evidence>
<evidence type="ECO:0000256" key="2">
    <source>
        <dbReference type="SAM" id="MobiDB-lite"/>
    </source>
</evidence>
<keyword evidence="1" id="KW-0808">Transferase</keyword>
<feature type="compositionally biased region" description="Low complexity" evidence="2">
    <location>
        <begin position="159"/>
        <end position="180"/>
    </location>
</feature>
<dbReference type="InterPro" id="IPR003594">
    <property type="entry name" value="HATPase_dom"/>
</dbReference>
<dbReference type="InterPro" id="IPR036890">
    <property type="entry name" value="HATPase_C_sf"/>
</dbReference>
<evidence type="ECO:0000313" key="5">
    <source>
        <dbReference type="Proteomes" id="UP000652013"/>
    </source>
</evidence>
<dbReference type="PANTHER" id="PTHR35526">
    <property type="entry name" value="ANTI-SIGMA-F FACTOR RSBW-RELATED"/>
    <property type="match status" value="1"/>
</dbReference>
<name>A0A8J3YD47_9ACTN</name>
<dbReference type="InterPro" id="IPR050267">
    <property type="entry name" value="Anti-sigma-factor_SerPK"/>
</dbReference>
<keyword evidence="1" id="KW-0418">Kinase</keyword>
<evidence type="ECO:0000256" key="1">
    <source>
        <dbReference type="ARBA" id="ARBA00022527"/>
    </source>
</evidence>
<dbReference type="Gene3D" id="3.30.565.10">
    <property type="entry name" value="Histidine kinase-like ATPase, C-terminal domain"/>
    <property type="match status" value="1"/>
</dbReference>
<protein>
    <recommendedName>
        <fullName evidence="3">Histidine kinase/HSP90-like ATPase domain-containing protein</fullName>
    </recommendedName>
</protein>